<feature type="transmembrane region" description="Helical" evidence="6">
    <location>
        <begin position="244"/>
        <end position="269"/>
    </location>
</feature>
<organism evidence="7 8">
    <name type="scientific">Ferrovibrio xuzhouensis</name>
    <dbReference type="NCBI Taxonomy" id="1576914"/>
    <lineage>
        <taxon>Bacteria</taxon>
        <taxon>Pseudomonadati</taxon>
        <taxon>Pseudomonadota</taxon>
        <taxon>Alphaproteobacteria</taxon>
        <taxon>Rhodospirillales</taxon>
        <taxon>Rhodospirillaceae</taxon>
        <taxon>Ferrovibrio</taxon>
    </lineage>
</organism>
<name>A0ABV7VN80_9PROT</name>
<evidence type="ECO:0000256" key="4">
    <source>
        <dbReference type="ARBA" id="ARBA00022989"/>
    </source>
</evidence>
<evidence type="ECO:0000313" key="8">
    <source>
        <dbReference type="Proteomes" id="UP001595711"/>
    </source>
</evidence>
<dbReference type="InterPro" id="IPR043428">
    <property type="entry name" value="LivM-like"/>
</dbReference>
<dbReference type="PANTHER" id="PTHR30482">
    <property type="entry name" value="HIGH-AFFINITY BRANCHED-CHAIN AMINO ACID TRANSPORT SYSTEM PERMEASE"/>
    <property type="match status" value="1"/>
</dbReference>
<evidence type="ECO:0000256" key="1">
    <source>
        <dbReference type="ARBA" id="ARBA00004651"/>
    </source>
</evidence>
<proteinExistence type="predicted"/>
<sequence>MKSVRTGWLLAVAALAAALAAPMFVGPYGHYVLAIILIYSLVALSLNIVTGVGGQISIGHAGFWAIGAYTSAILVTKVGLPFLAAVALGGAVAAVFGLIVALPALRVQGHYLAIATLGLALVVQQVLYEWTSLTGGRGGMFVPRPEILGYEFLDDRPYYYVILAITVFFTWVTVNYRKSLTGLGFGALRMSSIAAQSSGVGRTYHIVTAFVLSAFMTGVSGALYGHLIGQLSTDSFTLTVSLSFLTMVVVGGLNSVAGALLGGLFLAYAPELMRELKSAQMIVYGGTLILFMHFLPGGLASIPERIRGFVRARR</sequence>
<evidence type="ECO:0000313" key="7">
    <source>
        <dbReference type="EMBL" id="MFC3678428.1"/>
    </source>
</evidence>
<feature type="transmembrane region" description="Helical" evidence="6">
    <location>
        <begin position="158"/>
        <end position="176"/>
    </location>
</feature>
<keyword evidence="3 6" id="KW-0812">Transmembrane</keyword>
<accession>A0ABV7VN80</accession>
<evidence type="ECO:0000256" key="2">
    <source>
        <dbReference type="ARBA" id="ARBA00022475"/>
    </source>
</evidence>
<dbReference type="InterPro" id="IPR001851">
    <property type="entry name" value="ABC_transp_permease"/>
</dbReference>
<dbReference type="RefSeq" id="WP_379730062.1">
    <property type="nucleotide sequence ID" value="NZ_JBHRYJ010000009.1"/>
</dbReference>
<keyword evidence="8" id="KW-1185">Reference proteome</keyword>
<evidence type="ECO:0000256" key="5">
    <source>
        <dbReference type="ARBA" id="ARBA00023136"/>
    </source>
</evidence>
<keyword evidence="2" id="KW-1003">Cell membrane</keyword>
<comment type="caution">
    <text evidence="7">The sequence shown here is derived from an EMBL/GenBank/DDBJ whole genome shotgun (WGS) entry which is preliminary data.</text>
</comment>
<gene>
    <name evidence="7" type="ORF">ACFOOQ_22975</name>
</gene>
<feature type="transmembrane region" description="Helical" evidence="6">
    <location>
        <begin position="281"/>
        <end position="302"/>
    </location>
</feature>
<dbReference type="EMBL" id="JBHRYJ010000009">
    <property type="protein sequence ID" value="MFC3678428.1"/>
    <property type="molecule type" value="Genomic_DNA"/>
</dbReference>
<dbReference type="Proteomes" id="UP001595711">
    <property type="component" value="Unassembled WGS sequence"/>
</dbReference>
<dbReference type="CDD" id="cd06581">
    <property type="entry name" value="TM_PBP1_LivM_like"/>
    <property type="match status" value="1"/>
</dbReference>
<dbReference type="PANTHER" id="PTHR30482:SF10">
    <property type="entry name" value="HIGH-AFFINITY BRANCHED-CHAIN AMINO ACID TRANSPORT PROTEIN BRAE"/>
    <property type="match status" value="1"/>
</dbReference>
<reference evidence="8" key="1">
    <citation type="journal article" date="2019" name="Int. J. Syst. Evol. Microbiol.">
        <title>The Global Catalogue of Microorganisms (GCM) 10K type strain sequencing project: providing services to taxonomists for standard genome sequencing and annotation.</title>
        <authorList>
            <consortium name="The Broad Institute Genomics Platform"/>
            <consortium name="The Broad Institute Genome Sequencing Center for Infectious Disease"/>
            <person name="Wu L."/>
            <person name="Ma J."/>
        </authorList>
    </citation>
    <scope>NUCLEOTIDE SEQUENCE [LARGE SCALE GENOMIC DNA]</scope>
    <source>
        <strain evidence="8">KCTC 42182</strain>
    </source>
</reference>
<feature type="transmembrane region" description="Helical" evidence="6">
    <location>
        <begin position="204"/>
        <end position="224"/>
    </location>
</feature>
<protein>
    <submittedName>
        <fullName evidence="7">Branched-chain amino acid ABC transporter permease</fullName>
    </submittedName>
</protein>
<keyword evidence="5 6" id="KW-0472">Membrane</keyword>
<evidence type="ECO:0000256" key="3">
    <source>
        <dbReference type="ARBA" id="ARBA00022692"/>
    </source>
</evidence>
<dbReference type="Pfam" id="PF02653">
    <property type="entry name" value="BPD_transp_2"/>
    <property type="match status" value="1"/>
</dbReference>
<evidence type="ECO:0000256" key="6">
    <source>
        <dbReference type="SAM" id="Phobius"/>
    </source>
</evidence>
<feature type="transmembrane region" description="Helical" evidence="6">
    <location>
        <begin position="30"/>
        <end position="49"/>
    </location>
</feature>
<feature type="transmembrane region" description="Helical" evidence="6">
    <location>
        <begin position="82"/>
        <end position="102"/>
    </location>
</feature>
<feature type="transmembrane region" description="Helical" evidence="6">
    <location>
        <begin position="109"/>
        <end position="128"/>
    </location>
</feature>
<keyword evidence="4 6" id="KW-1133">Transmembrane helix</keyword>
<comment type="subcellular location">
    <subcellularLocation>
        <location evidence="1">Cell membrane</location>
        <topology evidence="1">Multi-pass membrane protein</topology>
    </subcellularLocation>
</comment>
<feature type="transmembrane region" description="Helical" evidence="6">
    <location>
        <begin position="56"/>
        <end position="76"/>
    </location>
</feature>